<dbReference type="PANTHER" id="PTHR21666">
    <property type="entry name" value="PEPTIDASE-RELATED"/>
    <property type="match status" value="1"/>
</dbReference>
<protein>
    <recommendedName>
        <fullName evidence="2">M23ase beta-sheet core domain-containing protein</fullName>
    </recommendedName>
</protein>
<dbReference type="PANTHER" id="PTHR21666:SF270">
    <property type="entry name" value="MUREIN HYDROLASE ACTIVATOR ENVC"/>
    <property type="match status" value="1"/>
</dbReference>
<proteinExistence type="predicted"/>
<dbReference type="SUPFAM" id="SSF51261">
    <property type="entry name" value="Duplicated hybrid motif"/>
    <property type="match status" value="1"/>
</dbReference>
<dbReference type="EMBL" id="CADCTC010000313">
    <property type="protein sequence ID" value="CAA9305039.1"/>
    <property type="molecule type" value="Genomic_DNA"/>
</dbReference>
<dbReference type="AlphaFoldDB" id="A0A6J4KGE3"/>
<organism evidence="3">
    <name type="scientific">uncultured Chloroflexota bacterium</name>
    <dbReference type="NCBI Taxonomy" id="166587"/>
    <lineage>
        <taxon>Bacteria</taxon>
        <taxon>Bacillati</taxon>
        <taxon>Chloroflexota</taxon>
        <taxon>environmental samples</taxon>
    </lineage>
</organism>
<reference evidence="3" key="1">
    <citation type="submission" date="2020-02" db="EMBL/GenBank/DDBJ databases">
        <authorList>
            <person name="Meier V. D."/>
        </authorList>
    </citation>
    <scope>NUCLEOTIDE SEQUENCE</scope>
    <source>
        <strain evidence="3">AVDCRST_MAG77</strain>
    </source>
</reference>
<evidence type="ECO:0000313" key="3">
    <source>
        <dbReference type="EMBL" id="CAA9305039.1"/>
    </source>
</evidence>
<sequence>MPVPEPSLRPLGLTGTVQPLWAGDHILYYDQPAPGQGGTWSVDRAGGVKHERPHWGFYWANGTLLATPRPQRRDTHVVHTPSGREWTLPTSNTAVFSPDGAVVAYSQAASGQPGGAPPGPGQGFSGQAPAFVLTTIVVAGADGQGPRPLQLPINGSAVAWLPAPDGTPNARLLLNGRRAASDDPSLWAFDVRDRTLLELARSKRLAGALPSPDGAWIAHVAMWNADPSQSGLWATRTDGTMRRRVELIGGYRWTEDNRLLVIPHRASAATAHELWEVVPGNGAARRLIDPAHLPFRISNYDWDCSVDGTSVCFVSAEDRSLWRLDVPPGTRGATDATPPQAPAPPRAGTGGKPYRLPFATPPGPSTWYVAQWYGVTTGGYRGRNTTYSQGQGIHFGIDFAAPCGTEVVALAPGRVIAIDGDYGSPPHNVVLQMQDGNQAMYGHLVERTRHVQLGQTVEPGQVLGNTGDSIAPYNCTRNPHLHLEIRKNGRAIATNPTPYFDTNWDDMGLGLWPGPRFERDLDNPKKHQFLDEQPDIWFGGPIITNFARPWPV</sequence>
<gene>
    <name evidence="3" type="ORF">AVDCRST_MAG77-6009</name>
</gene>
<name>A0A6J4KGE3_9CHLR</name>
<dbReference type="Pfam" id="PF01551">
    <property type="entry name" value="Peptidase_M23"/>
    <property type="match status" value="1"/>
</dbReference>
<dbReference type="SUPFAM" id="SSF82171">
    <property type="entry name" value="DPP6 N-terminal domain-like"/>
    <property type="match status" value="1"/>
</dbReference>
<dbReference type="InterPro" id="IPR011055">
    <property type="entry name" value="Dup_hybrid_motif"/>
</dbReference>
<dbReference type="Gene3D" id="2.70.70.10">
    <property type="entry name" value="Glucose Permease (Domain IIA)"/>
    <property type="match status" value="1"/>
</dbReference>
<dbReference type="InterPro" id="IPR016047">
    <property type="entry name" value="M23ase_b-sheet_dom"/>
</dbReference>
<feature type="region of interest" description="Disordered" evidence="1">
    <location>
        <begin position="325"/>
        <end position="353"/>
    </location>
</feature>
<dbReference type="GO" id="GO:0004222">
    <property type="term" value="F:metalloendopeptidase activity"/>
    <property type="evidence" value="ECO:0007669"/>
    <property type="project" value="TreeGrafter"/>
</dbReference>
<feature type="domain" description="M23ase beta-sheet core" evidence="2">
    <location>
        <begin position="393"/>
        <end position="492"/>
    </location>
</feature>
<evidence type="ECO:0000259" key="2">
    <source>
        <dbReference type="Pfam" id="PF01551"/>
    </source>
</evidence>
<evidence type="ECO:0000256" key="1">
    <source>
        <dbReference type="SAM" id="MobiDB-lite"/>
    </source>
</evidence>
<dbReference type="InterPro" id="IPR050570">
    <property type="entry name" value="Cell_wall_metabolism_enzyme"/>
</dbReference>
<accession>A0A6J4KGE3</accession>
<dbReference type="CDD" id="cd12797">
    <property type="entry name" value="M23_peptidase"/>
    <property type="match status" value="1"/>
</dbReference>